<organism evidence="2 3">
    <name type="scientific">Coprinellus micaceus</name>
    <name type="common">Glistening ink-cap mushroom</name>
    <name type="synonym">Coprinus micaceus</name>
    <dbReference type="NCBI Taxonomy" id="71717"/>
    <lineage>
        <taxon>Eukaryota</taxon>
        <taxon>Fungi</taxon>
        <taxon>Dikarya</taxon>
        <taxon>Basidiomycota</taxon>
        <taxon>Agaricomycotina</taxon>
        <taxon>Agaricomycetes</taxon>
        <taxon>Agaricomycetidae</taxon>
        <taxon>Agaricales</taxon>
        <taxon>Agaricineae</taxon>
        <taxon>Psathyrellaceae</taxon>
        <taxon>Coprinellus</taxon>
    </lineage>
</organism>
<evidence type="ECO:0000313" key="3">
    <source>
        <dbReference type="Proteomes" id="UP000298030"/>
    </source>
</evidence>
<accession>A0A4Y7TU53</accession>
<reference evidence="2 3" key="1">
    <citation type="journal article" date="2019" name="Nat. Ecol. Evol.">
        <title>Megaphylogeny resolves global patterns of mushroom evolution.</title>
        <authorList>
            <person name="Varga T."/>
            <person name="Krizsan K."/>
            <person name="Foldi C."/>
            <person name="Dima B."/>
            <person name="Sanchez-Garcia M."/>
            <person name="Sanchez-Ramirez S."/>
            <person name="Szollosi G.J."/>
            <person name="Szarkandi J.G."/>
            <person name="Papp V."/>
            <person name="Albert L."/>
            <person name="Andreopoulos W."/>
            <person name="Angelini C."/>
            <person name="Antonin V."/>
            <person name="Barry K.W."/>
            <person name="Bougher N.L."/>
            <person name="Buchanan P."/>
            <person name="Buyck B."/>
            <person name="Bense V."/>
            <person name="Catcheside P."/>
            <person name="Chovatia M."/>
            <person name="Cooper J."/>
            <person name="Damon W."/>
            <person name="Desjardin D."/>
            <person name="Finy P."/>
            <person name="Geml J."/>
            <person name="Haridas S."/>
            <person name="Hughes K."/>
            <person name="Justo A."/>
            <person name="Karasinski D."/>
            <person name="Kautmanova I."/>
            <person name="Kiss B."/>
            <person name="Kocsube S."/>
            <person name="Kotiranta H."/>
            <person name="LaButti K.M."/>
            <person name="Lechner B.E."/>
            <person name="Liimatainen K."/>
            <person name="Lipzen A."/>
            <person name="Lukacs Z."/>
            <person name="Mihaltcheva S."/>
            <person name="Morgado L.N."/>
            <person name="Niskanen T."/>
            <person name="Noordeloos M.E."/>
            <person name="Ohm R.A."/>
            <person name="Ortiz-Santana B."/>
            <person name="Ovrebo C."/>
            <person name="Racz N."/>
            <person name="Riley R."/>
            <person name="Savchenko A."/>
            <person name="Shiryaev A."/>
            <person name="Soop K."/>
            <person name="Spirin V."/>
            <person name="Szebenyi C."/>
            <person name="Tomsovsky M."/>
            <person name="Tulloss R.E."/>
            <person name="Uehling J."/>
            <person name="Grigoriev I.V."/>
            <person name="Vagvolgyi C."/>
            <person name="Papp T."/>
            <person name="Martin F.M."/>
            <person name="Miettinen O."/>
            <person name="Hibbett D.S."/>
            <person name="Nagy L.G."/>
        </authorList>
    </citation>
    <scope>NUCLEOTIDE SEQUENCE [LARGE SCALE GENOMIC DNA]</scope>
    <source>
        <strain evidence="2 3">FP101781</strain>
    </source>
</reference>
<feature type="coiled-coil region" evidence="1">
    <location>
        <begin position="15"/>
        <end position="42"/>
    </location>
</feature>
<gene>
    <name evidence="2" type="ORF">FA13DRAFT_1726267</name>
</gene>
<evidence type="ECO:0000313" key="2">
    <source>
        <dbReference type="EMBL" id="TEB37142.1"/>
    </source>
</evidence>
<keyword evidence="1" id="KW-0175">Coiled coil</keyword>
<comment type="caution">
    <text evidence="2">The sequence shown here is derived from an EMBL/GenBank/DDBJ whole genome shotgun (WGS) entry which is preliminary data.</text>
</comment>
<dbReference type="OrthoDB" id="3351939at2759"/>
<protein>
    <submittedName>
        <fullName evidence="2">Uncharacterized protein</fullName>
    </submittedName>
</protein>
<dbReference type="SUPFAM" id="SSF52047">
    <property type="entry name" value="RNI-like"/>
    <property type="match status" value="1"/>
</dbReference>
<sequence>MDDSQAAQRQTNIRIAQIDAEVAQLQSRIAVLEAEKVDLKRKRDGLSPIARLPPELLAQVFSSYRTPLSHLELKSFREYKRADFMREEDLQEGRAWDAAHQKLLRPDILALCHVSQDWRDVALGSQPLWTHIQVQPRSSPSLLRMMWNNAGELPIQLDITAALPDRLEHDFDSSNFPALIIVLGLVKIYLGRFKSIGIYTHSHELLNAMSGCGERLESLVVVEDYVNQRPEERVLFNEVLMGGCPNLRYLDLTSILIPWSSPLLSSPHLTHLALDDTPLPTPESIAYLISTVRRLPMLKHLKLYVDLPLGNEEMDFFLSLTTDRSPIELTNLEVLDLQWDHRGPLTLSFRLKRSR</sequence>
<name>A0A4Y7TU53_COPMI</name>
<keyword evidence="3" id="KW-1185">Reference proteome</keyword>
<dbReference type="Proteomes" id="UP000298030">
    <property type="component" value="Unassembled WGS sequence"/>
</dbReference>
<proteinExistence type="predicted"/>
<dbReference type="AlphaFoldDB" id="A0A4Y7TU53"/>
<dbReference type="InterPro" id="IPR032675">
    <property type="entry name" value="LRR_dom_sf"/>
</dbReference>
<dbReference type="EMBL" id="QPFP01000004">
    <property type="protein sequence ID" value="TEB37142.1"/>
    <property type="molecule type" value="Genomic_DNA"/>
</dbReference>
<evidence type="ECO:0000256" key="1">
    <source>
        <dbReference type="SAM" id="Coils"/>
    </source>
</evidence>
<dbReference type="Gene3D" id="3.80.10.10">
    <property type="entry name" value="Ribonuclease Inhibitor"/>
    <property type="match status" value="1"/>
</dbReference>